<feature type="region of interest" description="Disordered" evidence="1">
    <location>
        <begin position="1"/>
        <end position="54"/>
    </location>
</feature>
<feature type="compositionally biased region" description="Polar residues" evidence="1">
    <location>
        <begin position="1"/>
        <end position="17"/>
    </location>
</feature>
<dbReference type="EMBL" id="KR029601">
    <property type="protein sequence ID" value="AKH48219.1"/>
    <property type="molecule type" value="Genomic_DNA"/>
</dbReference>
<reference evidence="2" key="2">
    <citation type="submission" date="2015-03" db="EMBL/GenBank/DDBJ databases">
        <authorList>
            <person name="Chow C.-E.T."/>
            <person name="Winget D.M."/>
            <person name="White R.A.III."/>
            <person name="Hallam S.J."/>
            <person name="Suttle C.A."/>
        </authorList>
    </citation>
    <scope>NUCLEOTIDE SEQUENCE</scope>
    <source>
        <strain evidence="2">Oxic1_6</strain>
    </source>
</reference>
<sequence>MCATTPSRSVSACQSSPGTPPDGALMALMESGLDLVSPSTSPTRSRKPRRHHEP</sequence>
<name>A0A0F7L6P3_9VIRU</name>
<feature type="compositionally biased region" description="Basic residues" evidence="1">
    <location>
        <begin position="44"/>
        <end position="54"/>
    </location>
</feature>
<accession>A0A0F7L6P3</accession>
<reference evidence="2" key="1">
    <citation type="journal article" date="2015" name="Front. Microbiol.">
        <title>Combining genomic sequencing methods to explore viral diversity and reveal potential virus-host interactions.</title>
        <authorList>
            <person name="Chow C.E."/>
            <person name="Winget D.M."/>
            <person name="White R.A.III."/>
            <person name="Hallam S.J."/>
            <person name="Suttle C.A."/>
        </authorList>
    </citation>
    <scope>NUCLEOTIDE SEQUENCE</scope>
    <source>
        <strain evidence="2">Oxic1_6</strain>
    </source>
</reference>
<evidence type="ECO:0000313" key="2">
    <source>
        <dbReference type="EMBL" id="AKH48219.1"/>
    </source>
</evidence>
<proteinExistence type="predicted"/>
<evidence type="ECO:0000256" key="1">
    <source>
        <dbReference type="SAM" id="MobiDB-lite"/>
    </source>
</evidence>
<protein>
    <submittedName>
        <fullName evidence="2">Uncharacterized protein</fullName>
    </submittedName>
</protein>
<organism evidence="2">
    <name type="scientific">uncultured marine virus</name>
    <dbReference type="NCBI Taxonomy" id="186617"/>
    <lineage>
        <taxon>Viruses</taxon>
        <taxon>environmental samples</taxon>
    </lineage>
</organism>